<accession>A0A3Q7ESM3</accession>
<dbReference type="STRING" id="4081.A0A3Q7ESM3"/>
<protein>
    <recommendedName>
        <fullName evidence="4">Acetyl-coenzyme A carboxylase carboxyl transferase subunit beta domain-containing protein</fullName>
    </recommendedName>
</protein>
<dbReference type="AlphaFoldDB" id="A0A3Q7ESM3"/>
<evidence type="ECO:0000313" key="5">
    <source>
        <dbReference type="EnsemblPlants" id="Solyc01g108060.2.1"/>
    </source>
</evidence>
<keyword evidence="3" id="KW-0067">ATP-binding</keyword>
<name>A0A3Q7ESM3_SOLLC</name>
<dbReference type="PaxDb" id="4081-Solyc01g108060.1.1"/>
<dbReference type="Gene3D" id="3.90.226.10">
    <property type="entry name" value="2-enoyl-CoA Hydratase, Chain A, domain 1"/>
    <property type="match status" value="1"/>
</dbReference>
<evidence type="ECO:0000313" key="6">
    <source>
        <dbReference type="Proteomes" id="UP000004994"/>
    </source>
</evidence>
<dbReference type="InterPro" id="IPR045190">
    <property type="entry name" value="MCCB/AccD1-like"/>
</dbReference>
<evidence type="ECO:0000256" key="2">
    <source>
        <dbReference type="ARBA" id="ARBA00022741"/>
    </source>
</evidence>
<comment type="similarity">
    <text evidence="1">Belongs to the AccD/PCCB family.</text>
</comment>
<dbReference type="InterPro" id="IPR034733">
    <property type="entry name" value="AcCoA_carboxyl_beta"/>
</dbReference>
<feature type="domain" description="Acetyl-coenzyme A carboxylase carboxyl transferase subunit beta" evidence="4">
    <location>
        <begin position="2"/>
        <end position="31"/>
    </location>
</feature>
<sequence>MESAQKGAHFIELCTQRNIPLIFLQNITGFMKFPPDKIKKFRILTASATEKKT</sequence>
<dbReference type="PANTHER" id="PTHR22855">
    <property type="entry name" value="ACETYL, PROPIONYL, PYRUVATE, AND GLUTACONYL CARBOXYLASE-RELATED"/>
    <property type="match status" value="1"/>
</dbReference>
<evidence type="ECO:0000256" key="3">
    <source>
        <dbReference type="ARBA" id="ARBA00022840"/>
    </source>
</evidence>
<evidence type="ECO:0000259" key="4">
    <source>
        <dbReference type="Pfam" id="PF01039"/>
    </source>
</evidence>
<keyword evidence="2" id="KW-0547">Nucleotide-binding</keyword>
<dbReference type="InParanoid" id="A0A3Q7ESM3"/>
<dbReference type="PANTHER" id="PTHR22855:SF13">
    <property type="entry name" value="METHYLCROTONOYL-COA CARBOXYLASE BETA CHAIN, MITOCHONDRIAL"/>
    <property type="match status" value="1"/>
</dbReference>
<dbReference type="Proteomes" id="UP000004994">
    <property type="component" value="Chromosome 1"/>
</dbReference>
<evidence type="ECO:0000256" key="1">
    <source>
        <dbReference type="ARBA" id="ARBA00006102"/>
    </source>
</evidence>
<keyword evidence="6" id="KW-1185">Reference proteome</keyword>
<reference evidence="5" key="1">
    <citation type="journal article" date="2012" name="Nature">
        <title>The tomato genome sequence provides insights into fleshy fruit evolution.</title>
        <authorList>
            <consortium name="Tomato Genome Consortium"/>
        </authorList>
    </citation>
    <scope>NUCLEOTIDE SEQUENCE [LARGE SCALE GENOMIC DNA]</scope>
    <source>
        <strain evidence="5">cv. Heinz 1706</strain>
    </source>
</reference>
<organism evidence="5">
    <name type="scientific">Solanum lycopersicum</name>
    <name type="common">Tomato</name>
    <name type="synonym">Lycopersicon esculentum</name>
    <dbReference type="NCBI Taxonomy" id="4081"/>
    <lineage>
        <taxon>Eukaryota</taxon>
        <taxon>Viridiplantae</taxon>
        <taxon>Streptophyta</taxon>
        <taxon>Embryophyta</taxon>
        <taxon>Tracheophyta</taxon>
        <taxon>Spermatophyta</taxon>
        <taxon>Magnoliopsida</taxon>
        <taxon>eudicotyledons</taxon>
        <taxon>Gunneridae</taxon>
        <taxon>Pentapetalae</taxon>
        <taxon>asterids</taxon>
        <taxon>lamiids</taxon>
        <taxon>Solanales</taxon>
        <taxon>Solanaceae</taxon>
        <taxon>Solanoideae</taxon>
        <taxon>Solaneae</taxon>
        <taxon>Solanum</taxon>
        <taxon>Solanum subgen. Lycopersicon</taxon>
    </lineage>
</organism>
<dbReference type="GO" id="GO:0005524">
    <property type="term" value="F:ATP binding"/>
    <property type="evidence" value="ECO:0007669"/>
    <property type="project" value="UniProtKB-KW"/>
</dbReference>
<proteinExistence type="inferred from homology"/>
<dbReference type="EnsemblPlants" id="Solyc01g108060.2.1">
    <property type="protein sequence ID" value="Solyc01g108060.2.1"/>
    <property type="gene ID" value="Solyc01g108060.2"/>
</dbReference>
<reference evidence="5" key="2">
    <citation type="submission" date="2019-01" db="UniProtKB">
        <authorList>
            <consortium name="EnsemblPlants"/>
        </authorList>
    </citation>
    <scope>IDENTIFICATION</scope>
    <source>
        <strain evidence="5">cv. Heinz 1706</strain>
    </source>
</reference>
<dbReference type="InterPro" id="IPR029045">
    <property type="entry name" value="ClpP/crotonase-like_dom_sf"/>
</dbReference>
<dbReference type="Pfam" id="PF01039">
    <property type="entry name" value="Carboxyl_trans"/>
    <property type="match status" value="1"/>
</dbReference>
<dbReference type="SUPFAM" id="SSF52096">
    <property type="entry name" value="ClpP/crotonase"/>
    <property type="match status" value="1"/>
</dbReference>
<dbReference type="Gramene" id="Solyc01g108060.2.1">
    <property type="protein sequence ID" value="Solyc01g108060.2.1"/>
    <property type="gene ID" value="Solyc01g108060.2"/>
</dbReference>